<dbReference type="InterPro" id="IPR016024">
    <property type="entry name" value="ARM-type_fold"/>
</dbReference>
<protein>
    <recommendedName>
        <fullName evidence="3">DNA alkylation repair protein</fullName>
    </recommendedName>
</protein>
<dbReference type="EMBL" id="NXLV01000003">
    <property type="protein sequence ID" value="RDU71507.1"/>
    <property type="molecule type" value="Genomic_DNA"/>
</dbReference>
<accession>A0A3D8J1W5</accession>
<dbReference type="Proteomes" id="UP000257045">
    <property type="component" value="Unassembled WGS sequence"/>
</dbReference>
<dbReference type="InterPro" id="IPR014825">
    <property type="entry name" value="DNA_alkylation"/>
</dbReference>
<sequence length="232" mass="27703">MIDFSPYIDENYALFASKIVRTRYPLLGVRMPILHRISKELDKQEREKMLTLISQELSCEEWIILGDILALELKEMKARDWWEFARAYLERIDSWNYVDNLFSQLRWIKGKKYASIYKKLHSLLLRELYCDEEFVLRFVIMMLTRYYPQSLTELLDRICDLGEDTPYYLKMGASWAISEIFLKERQRILSLLQSQRLSPSIQSLSMRKICESKQVGEESKALIKSLRRSYAN</sequence>
<comment type="caution">
    <text evidence="1">The sequence shown here is derived from an EMBL/GenBank/DDBJ whole genome shotgun (WGS) entry which is preliminary data.</text>
</comment>
<evidence type="ECO:0000313" key="1">
    <source>
        <dbReference type="EMBL" id="RDU71507.1"/>
    </source>
</evidence>
<evidence type="ECO:0000313" key="2">
    <source>
        <dbReference type="Proteomes" id="UP000257045"/>
    </source>
</evidence>
<keyword evidence="2" id="KW-1185">Reference proteome</keyword>
<organism evidence="1 2">
    <name type="scientific">Helicobacter brantae</name>
    <dbReference type="NCBI Taxonomy" id="375927"/>
    <lineage>
        <taxon>Bacteria</taxon>
        <taxon>Pseudomonadati</taxon>
        <taxon>Campylobacterota</taxon>
        <taxon>Epsilonproteobacteria</taxon>
        <taxon>Campylobacterales</taxon>
        <taxon>Helicobacteraceae</taxon>
        <taxon>Helicobacter</taxon>
    </lineage>
</organism>
<gene>
    <name evidence="1" type="ORF">CQA58_02890</name>
</gene>
<dbReference type="OrthoDB" id="9797095at2"/>
<name>A0A3D8J1W5_9HELI</name>
<dbReference type="Gene3D" id="1.25.10.90">
    <property type="match status" value="1"/>
</dbReference>
<evidence type="ECO:0008006" key="3">
    <source>
        <dbReference type="Google" id="ProtNLM"/>
    </source>
</evidence>
<dbReference type="AlphaFoldDB" id="A0A3D8J1W5"/>
<proteinExistence type="predicted"/>
<reference evidence="1 2" key="1">
    <citation type="submission" date="2018-04" db="EMBL/GenBank/DDBJ databases">
        <title>Novel Campyloabacter and Helicobacter Species and Strains.</title>
        <authorList>
            <person name="Mannion A.J."/>
            <person name="Shen Z."/>
            <person name="Fox J.G."/>
        </authorList>
    </citation>
    <scope>NUCLEOTIDE SEQUENCE [LARGE SCALE GENOMIC DNA]</scope>
    <source>
        <strain evidence="1 2">MIT 04-9366</strain>
    </source>
</reference>
<dbReference type="SUPFAM" id="SSF48371">
    <property type="entry name" value="ARM repeat"/>
    <property type="match status" value="1"/>
</dbReference>
<dbReference type="Pfam" id="PF08713">
    <property type="entry name" value="DNA_alkylation"/>
    <property type="match status" value="1"/>
</dbReference>
<dbReference type="RefSeq" id="WP_115569218.1">
    <property type="nucleotide sequence ID" value="NZ_NXLV01000003.1"/>
</dbReference>